<dbReference type="SUPFAM" id="SSF117856">
    <property type="entry name" value="AF0104/ALDC/Ptd012-like"/>
    <property type="match status" value="1"/>
</dbReference>
<dbReference type="PANTHER" id="PTHR13204">
    <property type="entry name" value="PTD012 PROTEIN"/>
    <property type="match status" value="1"/>
</dbReference>
<name>A0AAV2P1C3_9HYME</name>
<keyword evidence="6" id="KW-0539">Nucleus</keyword>
<dbReference type="PANTHER" id="PTHR13204:SF1">
    <property type="entry name" value="ESTER HYDROLASE C11ORF54"/>
    <property type="match status" value="1"/>
</dbReference>
<dbReference type="GO" id="GO:0005634">
    <property type="term" value="C:nucleus"/>
    <property type="evidence" value="ECO:0007669"/>
    <property type="project" value="UniProtKB-SubCell"/>
</dbReference>
<evidence type="ECO:0000256" key="4">
    <source>
        <dbReference type="ARBA" id="ARBA00022801"/>
    </source>
</evidence>
<evidence type="ECO:0000256" key="3">
    <source>
        <dbReference type="ARBA" id="ARBA00022723"/>
    </source>
</evidence>
<dbReference type="InterPro" id="IPR015021">
    <property type="entry name" value="C11orf54_DUF1907"/>
</dbReference>
<protein>
    <recommendedName>
        <fullName evidence="7">DUF1907 domain-containing protein</fullName>
    </recommendedName>
</protein>
<dbReference type="GO" id="GO:0008270">
    <property type="term" value="F:zinc ion binding"/>
    <property type="evidence" value="ECO:0007669"/>
    <property type="project" value="TreeGrafter"/>
</dbReference>
<evidence type="ECO:0000259" key="7">
    <source>
        <dbReference type="SMART" id="SM01168"/>
    </source>
</evidence>
<keyword evidence="5" id="KW-0862">Zinc</keyword>
<dbReference type="Proteomes" id="UP001497644">
    <property type="component" value="Chromosome 7"/>
</dbReference>
<keyword evidence="9" id="KW-1185">Reference proteome</keyword>
<accession>A0AAV2P1C3</accession>
<dbReference type="EMBL" id="OZ034830">
    <property type="protein sequence ID" value="CAL1686616.1"/>
    <property type="molecule type" value="Genomic_DNA"/>
</dbReference>
<evidence type="ECO:0000313" key="9">
    <source>
        <dbReference type="Proteomes" id="UP001497644"/>
    </source>
</evidence>
<feature type="domain" description="DUF1907" evidence="7">
    <location>
        <begin position="28"/>
        <end position="144"/>
    </location>
</feature>
<evidence type="ECO:0000256" key="2">
    <source>
        <dbReference type="ARBA" id="ARBA00011245"/>
    </source>
</evidence>
<evidence type="ECO:0000256" key="1">
    <source>
        <dbReference type="ARBA" id="ARBA00004123"/>
    </source>
</evidence>
<sequence length="158" mass="17710">MAHGNIFNTWPVSMGNLHSPNMDTLVHVLEDRLKQNFLHVNVRSVDCPDLTQEPFNLAAPGLCGQAAFIEIGDKTFLEPIPAINREQFLFSDIIRFLNRDNRNSFIFGNGVSASRGYLDQLIVNASFSPTTNGLLQIENKSHDICETCSAQMLFQKVK</sequence>
<keyword evidence="3" id="KW-0479">Metal-binding</keyword>
<dbReference type="GO" id="GO:0016788">
    <property type="term" value="F:hydrolase activity, acting on ester bonds"/>
    <property type="evidence" value="ECO:0007669"/>
    <property type="project" value="TreeGrafter"/>
</dbReference>
<proteinExistence type="predicted"/>
<comment type="subunit">
    <text evidence="2">Monomer.</text>
</comment>
<dbReference type="SMART" id="SM01168">
    <property type="entry name" value="DUF1907"/>
    <property type="match status" value="1"/>
</dbReference>
<keyword evidence="4" id="KW-0378">Hydrolase</keyword>
<evidence type="ECO:0000256" key="5">
    <source>
        <dbReference type="ARBA" id="ARBA00022833"/>
    </source>
</evidence>
<gene>
    <name evidence="8" type="ORF">LPLAT_LOCUS11972</name>
</gene>
<organism evidence="8 9">
    <name type="scientific">Lasius platythorax</name>
    <dbReference type="NCBI Taxonomy" id="488582"/>
    <lineage>
        <taxon>Eukaryota</taxon>
        <taxon>Metazoa</taxon>
        <taxon>Ecdysozoa</taxon>
        <taxon>Arthropoda</taxon>
        <taxon>Hexapoda</taxon>
        <taxon>Insecta</taxon>
        <taxon>Pterygota</taxon>
        <taxon>Neoptera</taxon>
        <taxon>Endopterygota</taxon>
        <taxon>Hymenoptera</taxon>
        <taxon>Apocrita</taxon>
        <taxon>Aculeata</taxon>
        <taxon>Formicoidea</taxon>
        <taxon>Formicidae</taxon>
        <taxon>Formicinae</taxon>
        <taxon>Lasius</taxon>
        <taxon>Lasius</taxon>
    </lineage>
</organism>
<reference evidence="8" key="1">
    <citation type="submission" date="2024-04" db="EMBL/GenBank/DDBJ databases">
        <authorList>
            <consortium name="Molecular Ecology Group"/>
        </authorList>
    </citation>
    <scope>NUCLEOTIDE SEQUENCE</scope>
</reference>
<dbReference type="AlphaFoldDB" id="A0AAV2P1C3"/>
<evidence type="ECO:0000313" key="8">
    <source>
        <dbReference type="EMBL" id="CAL1686616.1"/>
    </source>
</evidence>
<dbReference type="Pfam" id="PF08925">
    <property type="entry name" value="DUF1907"/>
    <property type="match status" value="1"/>
</dbReference>
<evidence type="ECO:0000256" key="6">
    <source>
        <dbReference type="ARBA" id="ARBA00023242"/>
    </source>
</evidence>
<comment type="subcellular location">
    <subcellularLocation>
        <location evidence="1">Nucleus</location>
    </subcellularLocation>
</comment>